<dbReference type="RefSeq" id="WP_267221709.1">
    <property type="nucleotide sequence ID" value="NZ_JAPCWC010000011.1"/>
</dbReference>
<protein>
    <submittedName>
        <fullName evidence="2">Uncharacterized protein</fullName>
    </submittedName>
</protein>
<evidence type="ECO:0000313" key="2">
    <source>
        <dbReference type="EMBL" id="MFC0683573.1"/>
    </source>
</evidence>
<dbReference type="Proteomes" id="UP001589858">
    <property type="component" value="Unassembled WGS sequence"/>
</dbReference>
<proteinExistence type="predicted"/>
<accession>A0ABV6S648</accession>
<feature type="transmembrane region" description="Helical" evidence="1">
    <location>
        <begin position="36"/>
        <end position="58"/>
    </location>
</feature>
<keyword evidence="1" id="KW-0812">Transmembrane</keyword>
<sequence>MGPIIVYDAAEVEREAMELALANARLRRFAHRAERLVLPVLLTATASLGLVVAVAQLVKWIGRC</sequence>
<name>A0ABV6S648_9SPHN</name>
<reference evidence="2 3" key="1">
    <citation type="submission" date="2024-09" db="EMBL/GenBank/DDBJ databases">
        <authorList>
            <person name="Sun Q."/>
            <person name="Mori K."/>
        </authorList>
    </citation>
    <scope>NUCLEOTIDE SEQUENCE [LARGE SCALE GENOMIC DNA]</scope>
    <source>
        <strain evidence="2 3">CICC 11035S</strain>
    </source>
</reference>
<keyword evidence="1" id="KW-0472">Membrane</keyword>
<keyword evidence="3" id="KW-1185">Reference proteome</keyword>
<evidence type="ECO:0000256" key="1">
    <source>
        <dbReference type="SAM" id="Phobius"/>
    </source>
</evidence>
<comment type="caution">
    <text evidence="2">The sequence shown here is derived from an EMBL/GenBank/DDBJ whole genome shotgun (WGS) entry which is preliminary data.</text>
</comment>
<gene>
    <name evidence="2" type="ORF">ACFFF8_03080</name>
</gene>
<organism evidence="2 3">
    <name type="scientific">Novosphingobium clariflavum</name>
    <dbReference type="NCBI Taxonomy" id="2029884"/>
    <lineage>
        <taxon>Bacteria</taxon>
        <taxon>Pseudomonadati</taxon>
        <taxon>Pseudomonadota</taxon>
        <taxon>Alphaproteobacteria</taxon>
        <taxon>Sphingomonadales</taxon>
        <taxon>Sphingomonadaceae</taxon>
        <taxon>Novosphingobium</taxon>
    </lineage>
</organism>
<keyword evidence="1" id="KW-1133">Transmembrane helix</keyword>
<dbReference type="EMBL" id="JBHLTM010000014">
    <property type="protein sequence ID" value="MFC0683573.1"/>
    <property type="molecule type" value="Genomic_DNA"/>
</dbReference>
<evidence type="ECO:0000313" key="3">
    <source>
        <dbReference type="Proteomes" id="UP001589858"/>
    </source>
</evidence>